<dbReference type="AlphaFoldDB" id="A0A4R1B311"/>
<keyword evidence="3" id="KW-0406">Ion transport</keyword>
<dbReference type="InterPro" id="IPR036163">
    <property type="entry name" value="HMA_dom_sf"/>
</dbReference>
<feature type="transmembrane region" description="Helical" evidence="6">
    <location>
        <begin position="250"/>
        <end position="267"/>
    </location>
</feature>
<evidence type="ECO:0000256" key="2">
    <source>
        <dbReference type="ARBA" id="ARBA00022692"/>
    </source>
</evidence>
<evidence type="ECO:0000256" key="3">
    <source>
        <dbReference type="ARBA" id="ARBA00022906"/>
    </source>
</evidence>
<feature type="transmembrane region" description="Helical" evidence="6">
    <location>
        <begin position="119"/>
        <end position="140"/>
    </location>
</feature>
<dbReference type="OrthoDB" id="9799649at2"/>
<keyword evidence="4 6" id="KW-1133">Transmembrane helix</keyword>
<feature type="transmembrane region" description="Helical" evidence="6">
    <location>
        <begin position="146"/>
        <end position="168"/>
    </location>
</feature>
<dbReference type="SUPFAM" id="SSF161111">
    <property type="entry name" value="Cation efflux protein transmembrane domain-like"/>
    <property type="match status" value="1"/>
</dbReference>
<reference evidence="8 9" key="1">
    <citation type="submission" date="2019-03" db="EMBL/GenBank/DDBJ databases">
        <title>Genome sequence of Thiobacillaceae bacterium LSR1, a sulfur-oxidizing bacterium isolated from freshwater sediment.</title>
        <authorList>
            <person name="Li S."/>
        </authorList>
    </citation>
    <scope>NUCLEOTIDE SEQUENCE [LARGE SCALE GENOMIC DNA]</scope>
    <source>
        <strain evidence="8 9">LSR1</strain>
    </source>
</reference>
<dbReference type="Gene3D" id="1.20.1510.10">
    <property type="entry name" value="Cation efflux protein transmembrane domain"/>
    <property type="match status" value="1"/>
</dbReference>
<dbReference type="InterPro" id="IPR027469">
    <property type="entry name" value="Cation_efflux_TMD_sf"/>
</dbReference>
<dbReference type="SUPFAM" id="SSF55008">
    <property type="entry name" value="HMA, heavy metal-associated domain"/>
    <property type="match status" value="1"/>
</dbReference>
<sequence length="294" mass="30299">MSTEKGCSCASGCASVQLAVPAGRAEPAAGPWFRSRFRIPGMDCPSEEQMIRLTLSGLPIRYLEFDIPGRTLVVGHAGEVGRVLERLVPLGFGAELQESQPQAADEPSPAAGDSAEARVLWLLLAINALMFGVEAVSGWLAGSAGLIADAADMFADAAVYGVALYAVGRDAGHKLAAARSAGLLQLLLAVGALAETGHRAIVGAAPEELAMIGVSLLALAANVACLFLIAPHRGRGVHMRASYIFSANDVLANLGVILAGALVAWTGSALPDWLVGFAIGAMVLAGAVRILRLR</sequence>
<gene>
    <name evidence="8" type="ORF">EZJ19_12880</name>
</gene>
<dbReference type="InterPro" id="IPR050681">
    <property type="entry name" value="CDF/SLC30A"/>
</dbReference>
<dbReference type="InterPro" id="IPR058533">
    <property type="entry name" value="Cation_efflux_TM"/>
</dbReference>
<dbReference type="GO" id="GO:0005385">
    <property type="term" value="F:zinc ion transmembrane transporter activity"/>
    <property type="evidence" value="ECO:0007669"/>
    <property type="project" value="TreeGrafter"/>
</dbReference>
<comment type="subcellular location">
    <subcellularLocation>
        <location evidence="1">Membrane</location>
        <topology evidence="1">Multi-pass membrane protein</topology>
    </subcellularLocation>
</comment>
<dbReference type="GO" id="GO:0005886">
    <property type="term" value="C:plasma membrane"/>
    <property type="evidence" value="ECO:0007669"/>
    <property type="project" value="TreeGrafter"/>
</dbReference>
<dbReference type="Pfam" id="PF01545">
    <property type="entry name" value="Cation_efflux"/>
    <property type="match status" value="1"/>
</dbReference>
<proteinExistence type="predicted"/>
<dbReference type="RefSeq" id="WP_131448212.1">
    <property type="nucleotide sequence ID" value="NZ_SJZB01000045.1"/>
</dbReference>
<evidence type="ECO:0000256" key="1">
    <source>
        <dbReference type="ARBA" id="ARBA00004141"/>
    </source>
</evidence>
<dbReference type="Proteomes" id="UP000295443">
    <property type="component" value="Unassembled WGS sequence"/>
</dbReference>
<comment type="caution">
    <text evidence="8">The sequence shown here is derived from an EMBL/GenBank/DDBJ whole genome shotgun (WGS) entry which is preliminary data.</text>
</comment>
<keyword evidence="2 6" id="KW-0812">Transmembrane</keyword>
<accession>A0A4R1B311</accession>
<keyword evidence="3" id="KW-0862">Zinc</keyword>
<evidence type="ECO:0000256" key="6">
    <source>
        <dbReference type="SAM" id="Phobius"/>
    </source>
</evidence>
<feature type="transmembrane region" description="Helical" evidence="6">
    <location>
        <begin position="273"/>
        <end position="291"/>
    </location>
</feature>
<keyword evidence="9" id="KW-1185">Reference proteome</keyword>
<evidence type="ECO:0000256" key="4">
    <source>
        <dbReference type="ARBA" id="ARBA00022989"/>
    </source>
</evidence>
<feature type="transmembrane region" description="Helical" evidence="6">
    <location>
        <begin position="209"/>
        <end position="229"/>
    </location>
</feature>
<keyword evidence="3" id="KW-0813">Transport</keyword>
<feature type="transmembrane region" description="Helical" evidence="6">
    <location>
        <begin position="175"/>
        <end position="194"/>
    </location>
</feature>
<evidence type="ECO:0000313" key="9">
    <source>
        <dbReference type="Proteomes" id="UP000295443"/>
    </source>
</evidence>
<protein>
    <submittedName>
        <fullName evidence="8">Cation transporter</fullName>
    </submittedName>
</protein>
<evidence type="ECO:0000313" key="8">
    <source>
        <dbReference type="EMBL" id="TCJ12231.1"/>
    </source>
</evidence>
<dbReference type="PANTHER" id="PTHR11562:SF17">
    <property type="entry name" value="RE54080P-RELATED"/>
    <property type="match status" value="1"/>
</dbReference>
<dbReference type="PANTHER" id="PTHR11562">
    <property type="entry name" value="CATION EFFLUX PROTEIN/ ZINC TRANSPORTER"/>
    <property type="match status" value="1"/>
</dbReference>
<keyword evidence="5 6" id="KW-0472">Membrane</keyword>
<keyword evidence="3" id="KW-0864">Zinc transport</keyword>
<feature type="domain" description="Cation efflux protein transmembrane" evidence="7">
    <location>
        <begin position="120"/>
        <end position="292"/>
    </location>
</feature>
<dbReference type="EMBL" id="SJZB01000045">
    <property type="protein sequence ID" value="TCJ12231.1"/>
    <property type="molecule type" value="Genomic_DNA"/>
</dbReference>
<dbReference type="GO" id="GO:0046872">
    <property type="term" value="F:metal ion binding"/>
    <property type="evidence" value="ECO:0007669"/>
    <property type="project" value="InterPro"/>
</dbReference>
<evidence type="ECO:0000259" key="7">
    <source>
        <dbReference type="Pfam" id="PF01545"/>
    </source>
</evidence>
<organism evidence="8 9">
    <name type="scientific">Parasulfuritortus cantonensis</name>
    <dbReference type="NCBI Taxonomy" id="2528202"/>
    <lineage>
        <taxon>Bacteria</taxon>
        <taxon>Pseudomonadati</taxon>
        <taxon>Pseudomonadota</taxon>
        <taxon>Betaproteobacteria</taxon>
        <taxon>Nitrosomonadales</taxon>
        <taxon>Thiobacillaceae</taxon>
        <taxon>Parasulfuritortus</taxon>
    </lineage>
</organism>
<name>A0A4R1B311_9PROT</name>
<evidence type="ECO:0000256" key="5">
    <source>
        <dbReference type="ARBA" id="ARBA00023136"/>
    </source>
</evidence>